<organism evidence="5 7">
    <name type="scientific">Streptomyces gougerotii</name>
    <dbReference type="NCBI Taxonomy" id="53448"/>
    <lineage>
        <taxon>Bacteria</taxon>
        <taxon>Bacillati</taxon>
        <taxon>Actinomycetota</taxon>
        <taxon>Actinomycetes</taxon>
        <taxon>Kitasatosporales</taxon>
        <taxon>Streptomycetaceae</taxon>
        <taxon>Streptomyces</taxon>
        <taxon>Streptomyces diastaticus group</taxon>
    </lineage>
</organism>
<evidence type="ECO:0008006" key="8">
    <source>
        <dbReference type="Google" id="ProtNLM"/>
    </source>
</evidence>
<dbReference type="AlphaFoldDB" id="A0A8H9HVG0"/>
<evidence type="ECO:0000313" key="4">
    <source>
        <dbReference type="EMBL" id="GFH75882.1"/>
    </source>
</evidence>
<dbReference type="GO" id="GO:0043531">
    <property type="term" value="F:ADP binding"/>
    <property type="evidence" value="ECO:0007669"/>
    <property type="project" value="InterPro"/>
</dbReference>
<evidence type="ECO:0000259" key="3">
    <source>
        <dbReference type="Pfam" id="PF25000"/>
    </source>
</evidence>
<dbReference type="InterPro" id="IPR002182">
    <property type="entry name" value="NB-ARC"/>
</dbReference>
<evidence type="ECO:0000259" key="2">
    <source>
        <dbReference type="Pfam" id="PF00931"/>
    </source>
</evidence>
<gene>
    <name evidence="5" type="ORF">GCM10010227_53640</name>
    <name evidence="4" type="ORF">Sgou_05520</name>
</gene>
<sequence>MLPPRALSFQHRAEVDQLRTAVDGGGTAVLSQVLTGTGGVGKTQLAADYARTAWDSGSVDVLVWISASSRSAITNGYAQAGVEVLGADPTDTEKATREFLAWLEPKTGTKPCRWLVVLDDLADPADLRGLWPPASPRGRTLVTTRRRDAALTGAGRRLVHVGLFMPWEAAAYLTEVLAAHDHTEPAEQINALAADLGHLPLALAQAAAYLVDAELACADYRELFADRMRKLADLLPESSSLPDDQAVTVAATWSLSIERADQLRPAGLARPMIQLAAMLDPNGIPATVLTSHPALAHVTEHRTSNGTDSTHQAAPVSAEDAVRALRALHRLSLIDHSPPTPHQAVRVHQLIQRATRDALTPDQHDRVALTAADALSAAWPDVERDTGLARTLRANVTALTHTAEDALYLRSAPPQSALPRRPEPRPSRPGH</sequence>
<proteinExistence type="predicted"/>
<accession>A0A8H9HVG0</accession>
<feature type="region of interest" description="Disordered" evidence="1">
    <location>
        <begin position="409"/>
        <end position="431"/>
    </location>
</feature>
<dbReference type="InterPro" id="IPR027417">
    <property type="entry name" value="P-loop_NTPase"/>
</dbReference>
<evidence type="ECO:0000313" key="7">
    <source>
        <dbReference type="Proteomes" id="UP000660975"/>
    </source>
</evidence>
<feature type="domain" description="NB-ARC" evidence="2">
    <location>
        <begin position="34"/>
        <end position="154"/>
    </location>
</feature>
<name>A0A8H9HVG0_9ACTN</name>
<evidence type="ECO:0000313" key="6">
    <source>
        <dbReference type="Proteomes" id="UP000480804"/>
    </source>
</evidence>
<feature type="domain" description="DUF7779" evidence="3">
    <location>
        <begin position="269"/>
        <end position="363"/>
    </location>
</feature>
<evidence type="ECO:0000256" key="1">
    <source>
        <dbReference type="SAM" id="MobiDB-lite"/>
    </source>
</evidence>
<dbReference type="Gene3D" id="3.40.50.300">
    <property type="entry name" value="P-loop containing nucleotide triphosphate hydrolases"/>
    <property type="match status" value="1"/>
</dbReference>
<keyword evidence="6" id="KW-1185">Reference proteome</keyword>
<dbReference type="Pfam" id="PF00931">
    <property type="entry name" value="NB-ARC"/>
    <property type="match status" value="1"/>
</dbReference>
<dbReference type="PANTHER" id="PTHR35205">
    <property type="entry name" value="NB-ARC AND TPR DOMAIN PROTEIN"/>
    <property type="match status" value="1"/>
</dbReference>
<dbReference type="Proteomes" id="UP000660975">
    <property type="component" value="Unassembled WGS sequence"/>
</dbReference>
<protein>
    <recommendedName>
        <fullName evidence="8">NB-ARC domain-containing protein</fullName>
    </recommendedName>
</protein>
<dbReference type="InterPro" id="IPR056681">
    <property type="entry name" value="DUF7779"/>
</dbReference>
<evidence type="ECO:0000313" key="5">
    <source>
        <dbReference type="EMBL" id="GGU91635.1"/>
    </source>
</evidence>
<reference evidence="4 6" key="2">
    <citation type="submission" date="2020-02" db="EMBL/GenBank/DDBJ databases">
        <title>Whole genome shotgun sequence of Streptomyces gougerotii NBRC 13043.</title>
        <authorList>
            <person name="Ichikawa N."/>
            <person name="Komaki H."/>
            <person name="Tamura T."/>
        </authorList>
    </citation>
    <scope>NUCLEOTIDE SEQUENCE [LARGE SCALE GENOMIC DNA]</scope>
    <source>
        <strain evidence="4 6">NBRC 13043</strain>
    </source>
</reference>
<feature type="compositionally biased region" description="Basic and acidic residues" evidence="1">
    <location>
        <begin position="420"/>
        <end position="431"/>
    </location>
</feature>
<reference evidence="5" key="1">
    <citation type="journal article" date="2014" name="Int. J. Syst. Evol. Microbiol.">
        <title>Complete genome sequence of Corynebacterium casei LMG S-19264T (=DSM 44701T), isolated from a smear-ripened cheese.</title>
        <authorList>
            <consortium name="US DOE Joint Genome Institute (JGI-PGF)"/>
            <person name="Walter F."/>
            <person name="Albersmeier A."/>
            <person name="Kalinowski J."/>
            <person name="Ruckert C."/>
        </authorList>
    </citation>
    <scope>NUCLEOTIDE SEQUENCE</scope>
    <source>
        <strain evidence="5">JCM 4136</strain>
    </source>
</reference>
<dbReference type="EMBL" id="BLLO01000009">
    <property type="protein sequence ID" value="GFH75882.1"/>
    <property type="molecule type" value="Genomic_DNA"/>
</dbReference>
<reference evidence="5" key="3">
    <citation type="submission" date="2020-09" db="EMBL/GenBank/DDBJ databases">
        <authorList>
            <person name="Sun Q."/>
            <person name="Ohkuma M."/>
        </authorList>
    </citation>
    <scope>NUCLEOTIDE SEQUENCE</scope>
    <source>
        <strain evidence="5">JCM 4136</strain>
    </source>
</reference>
<dbReference type="Proteomes" id="UP000480804">
    <property type="component" value="Unassembled WGS sequence"/>
</dbReference>
<dbReference type="Pfam" id="PF25000">
    <property type="entry name" value="DUF7779"/>
    <property type="match status" value="1"/>
</dbReference>
<dbReference type="PANTHER" id="PTHR35205:SF1">
    <property type="entry name" value="ZU5 DOMAIN-CONTAINING PROTEIN"/>
    <property type="match status" value="1"/>
</dbReference>
<comment type="caution">
    <text evidence="5">The sequence shown here is derived from an EMBL/GenBank/DDBJ whole genome shotgun (WGS) entry which is preliminary data.</text>
</comment>
<dbReference type="EMBL" id="BMSC01000026">
    <property type="protein sequence ID" value="GGU91635.1"/>
    <property type="molecule type" value="Genomic_DNA"/>
</dbReference>
<dbReference type="SUPFAM" id="SSF52540">
    <property type="entry name" value="P-loop containing nucleoside triphosphate hydrolases"/>
    <property type="match status" value="1"/>
</dbReference>